<accession>A0A218W8S6</accession>
<sequence>MDPGSTQLQQAQLAMILGPDAAPFETLISHLMSSSNDQRSTAESLFNLAKQTDPNSLSLKLAHLLHSSPLMELRAMSAILLRKLLTRDDSYIYPRLTLQTQSSIKSILLSSIQREEAKSITKKLCDTVSELASSILPDNGWPELLPFMFQCVSSDSPKLQEAAFLIFAQLAQYIGDMLTPYIKELHTVFLQCLTSSSNPDVKIAALNAVINFIQCLSNSSDRDRFQDLLPAMMHTLTQALNSGQEVTAQEALELLIELAGTEPRFLRRQLVEVVGSMLQIAEAESLEEATRHLAIEFVITLAEARERAPGMMRKLPQFVSRLFAILMKMLLDIEDDPVWHSAESEDEDAGETSNYSVGQECLDRLSISLGGNTVVPVASEQLPAYLAAPEWQKHHAALIAIAQIAEGCSKVMTKNLDRVVSMVLNSFQDPHPRVRWAAINAIGQLSTDLGPDLQVQYHQQVLPALAGAMDDFQNPRVQAHAASAILNFSENCTPDILLPYLDGIVSKLLMLLQNGKQMVQEGALTALASVADSSQEHFQKYYDTVMPYLKAILINATDKSNRMLRAKAMECISLVGMAVGKEKFRDDAKQVMEVLMSLQGSQMETDDPTTSYMLQAWARLCKCLGQDFLPYMSVVMPPLLQSAQLKPDVTITSADSDNENDESDDEGMETITLGDKRIGIKTSVLEEKATACNMLCCYADELKEGFYPWIDQVAPTLVPLLKFYFHEEVRKAAVSAMPELLRSAKLAVEKGLAQGRNEAYIKQLSDYIVPALVEALPKEPDTEICANMLDALNECLQISGLLLDQNQVKSIVDEVKQVITASSSRKRERAERAKAEDFDAEEGELLKEENEQEEEVFEQVGEILGTLVKTFKASFLPFFDELSSYLTPMWGKDKTADERRVAICIFDDVAEQCREAALKYYDTYLPFLLEACNDENADVRQAAVYGLGVCAEFGGTVIKPLVGEALSRLNVVIRDPNALQSDNVMAYDNAVSALGKICQFHRDSIDSSQVVPAWLNCLPIKGDLIEAKVVHEMLCSMVERSDRELLGPSNQYLPKIVAVFAEVLCAGKDLATEQTASRMINLLRQLQQTLPPATLASTWSSLQPQQQLALQSILSS</sequence>
<dbReference type="InterPro" id="IPR021133">
    <property type="entry name" value="HEAT_type_2"/>
</dbReference>
<proteinExistence type="predicted"/>
<dbReference type="GO" id="GO:0006606">
    <property type="term" value="P:protein import into nucleus"/>
    <property type="evidence" value="ECO:0007669"/>
    <property type="project" value="InterPro"/>
</dbReference>
<feature type="region of interest" description="Disordered" evidence="10">
    <location>
        <begin position="652"/>
        <end position="671"/>
    </location>
</feature>
<dbReference type="GO" id="GO:0005634">
    <property type="term" value="C:nucleus"/>
    <property type="evidence" value="ECO:0007669"/>
    <property type="project" value="UniProtKB-SubCell"/>
</dbReference>
<evidence type="ECO:0000256" key="4">
    <source>
        <dbReference type="ARBA" id="ARBA00022490"/>
    </source>
</evidence>
<protein>
    <recommendedName>
        <fullName evidence="11">TOG domain-containing protein</fullName>
    </recommendedName>
</protein>
<dbReference type="InterPro" id="IPR040122">
    <property type="entry name" value="Importin_beta"/>
</dbReference>
<reference evidence="13 15" key="3">
    <citation type="submission" date="2017-11" db="EMBL/GenBank/DDBJ databases">
        <title>De-novo sequencing of pomegranate (Punica granatum L.) genome.</title>
        <authorList>
            <person name="Akparov Z."/>
            <person name="Amiraslanov A."/>
            <person name="Hajiyeva S."/>
            <person name="Abbasov M."/>
            <person name="Kaur K."/>
            <person name="Hamwieh A."/>
            <person name="Solovyev V."/>
            <person name="Salamov A."/>
            <person name="Braich B."/>
            <person name="Kosarev P."/>
            <person name="Mahmoud A."/>
            <person name="Hajiyev E."/>
            <person name="Babayeva S."/>
            <person name="Izzatullayeva V."/>
            <person name="Mammadov A."/>
            <person name="Mammadov A."/>
            <person name="Sharifova S."/>
            <person name="Ojaghi J."/>
            <person name="Eynullazada K."/>
            <person name="Bayramov B."/>
            <person name="Abdulazimova A."/>
            <person name="Shahmuradov I."/>
        </authorList>
    </citation>
    <scope>NUCLEOTIDE SEQUENCE [LARGE SCALE GENOMIC DNA]</scope>
    <source>
        <strain evidence="13">AG2017</strain>
        <strain evidence="15">cv. AG2017</strain>
        <tissue evidence="13">Leaf</tissue>
    </source>
</reference>
<evidence type="ECO:0000256" key="8">
    <source>
        <dbReference type="ARBA" id="ARBA00023242"/>
    </source>
</evidence>
<evidence type="ECO:0000256" key="3">
    <source>
        <dbReference type="ARBA" id="ARBA00022448"/>
    </source>
</evidence>
<reference evidence="14" key="1">
    <citation type="journal article" date="2017" name="Plant J.">
        <title>The pomegranate (Punica granatum L.) genome and the genomics of punicalagin biosynthesis.</title>
        <authorList>
            <person name="Qin G."/>
            <person name="Xu C."/>
            <person name="Ming R."/>
            <person name="Tang H."/>
            <person name="Guyot R."/>
            <person name="Kramer E.M."/>
            <person name="Hu Y."/>
            <person name="Yi X."/>
            <person name="Qi Y."/>
            <person name="Xu X."/>
            <person name="Gao Z."/>
            <person name="Pan H."/>
            <person name="Jian J."/>
            <person name="Tian Y."/>
            <person name="Yue Z."/>
            <person name="Xu Y."/>
        </authorList>
    </citation>
    <scope>NUCLEOTIDE SEQUENCE [LARGE SCALE GENOMIC DNA]</scope>
    <source>
        <strain evidence="14">cv. Dabenzi</strain>
    </source>
</reference>
<evidence type="ECO:0000313" key="15">
    <source>
        <dbReference type="Proteomes" id="UP000233551"/>
    </source>
</evidence>
<dbReference type="InterPro" id="IPR000357">
    <property type="entry name" value="HEAT"/>
</dbReference>
<feature type="domain" description="TOG" evidence="11">
    <location>
        <begin position="368"/>
        <end position="605"/>
    </location>
</feature>
<evidence type="ECO:0000259" key="11">
    <source>
        <dbReference type="SMART" id="SM01349"/>
    </source>
</evidence>
<evidence type="ECO:0000256" key="6">
    <source>
        <dbReference type="ARBA" id="ARBA00022927"/>
    </source>
</evidence>
<organism evidence="12 14">
    <name type="scientific">Punica granatum</name>
    <name type="common">Pomegranate</name>
    <dbReference type="NCBI Taxonomy" id="22663"/>
    <lineage>
        <taxon>Eukaryota</taxon>
        <taxon>Viridiplantae</taxon>
        <taxon>Streptophyta</taxon>
        <taxon>Embryophyta</taxon>
        <taxon>Tracheophyta</taxon>
        <taxon>Spermatophyta</taxon>
        <taxon>Magnoliopsida</taxon>
        <taxon>eudicotyledons</taxon>
        <taxon>Gunneridae</taxon>
        <taxon>Pentapetalae</taxon>
        <taxon>rosids</taxon>
        <taxon>malvids</taxon>
        <taxon>Myrtales</taxon>
        <taxon>Lythraceae</taxon>
        <taxon>Punica</taxon>
    </lineage>
</organism>
<dbReference type="InterPro" id="IPR041653">
    <property type="entry name" value="Importin_rep_4"/>
</dbReference>
<keyword evidence="3" id="KW-0813">Transport</keyword>
<dbReference type="Pfam" id="PF02985">
    <property type="entry name" value="HEAT"/>
    <property type="match status" value="1"/>
</dbReference>
<dbReference type="PANTHER" id="PTHR10527">
    <property type="entry name" value="IMPORTIN BETA"/>
    <property type="match status" value="1"/>
</dbReference>
<dbReference type="InterPro" id="IPR016024">
    <property type="entry name" value="ARM-type_fold"/>
</dbReference>
<dbReference type="Pfam" id="PF25780">
    <property type="entry name" value="TPR_IPO5"/>
    <property type="match status" value="1"/>
</dbReference>
<feature type="repeat" description="HEAT" evidence="9">
    <location>
        <begin position="419"/>
        <end position="457"/>
    </location>
</feature>
<keyword evidence="5" id="KW-0677">Repeat</keyword>
<keyword evidence="4" id="KW-0963">Cytoplasm</keyword>
<dbReference type="STRING" id="22663.A0A218W8S6"/>
<dbReference type="Gene3D" id="1.25.10.10">
    <property type="entry name" value="Leucine-rich Repeat Variant"/>
    <property type="match status" value="1"/>
</dbReference>
<evidence type="ECO:0000256" key="7">
    <source>
        <dbReference type="ARBA" id="ARBA00022990"/>
    </source>
</evidence>
<dbReference type="PROSITE" id="PS50077">
    <property type="entry name" value="HEAT_REPEAT"/>
    <property type="match status" value="2"/>
</dbReference>
<name>A0A218W8S6_PUNGR</name>
<dbReference type="InterPro" id="IPR034085">
    <property type="entry name" value="TOG"/>
</dbReference>
<dbReference type="AlphaFoldDB" id="A0A218W8S6"/>
<dbReference type="EMBL" id="PGOL01005385">
    <property type="protein sequence ID" value="PKI35347.1"/>
    <property type="molecule type" value="Genomic_DNA"/>
</dbReference>
<dbReference type="Pfam" id="PF18829">
    <property type="entry name" value="Importin_rep_6"/>
    <property type="match status" value="1"/>
</dbReference>
<dbReference type="Proteomes" id="UP000233551">
    <property type="component" value="Unassembled WGS sequence"/>
</dbReference>
<evidence type="ECO:0000256" key="1">
    <source>
        <dbReference type="ARBA" id="ARBA00004123"/>
    </source>
</evidence>
<gene>
    <name evidence="12" type="ORF">CDL15_Pgr025464</name>
    <name evidence="13" type="ORF">CRG98_044261</name>
</gene>
<keyword evidence="15" id="KW-1185">Reference proteome</keyword>
<comment type="subcellular location">
    <subcellularLocation>
        <location evidence="2">Cytoplasm</location>
    </subcellularLocation>
    <subcellularLocation>
        <location evidence="1">Nucleus</location>
    </subcellularLocation>
</comment>
<dbReference type="EMBL" id="MTKT01004939">
    <property type="protein sequence ID" value="OWM69277.1"/>
    <property type="molecule type" value="Genomic_DNA"/>
</dbReference>
<feature type="compositionally biased region" description="Acidic residues" evidence="10">
    <location>
        <begin position="656"/>
        <end position="668"/>
    </location>
</feature>
<feature type="repeat" description="HEAT" evidence="9">
    <location>
        <begin position="924"/>
        <end position="956"/>
    </location>
</feature>
<keyword evidence="8" id="KW-0539">Nucleus</keyword>
<evidence type="ECO:0000313" key="13">
    <source>
        <dbReference type="EMBL" id="PKI35347.1"/>
    </source>
</evidence>
<dbReference type="InterPro" id="IPR041389">
    <property type="entry name" value="Importin_rep_6"/>
</dbReference>
<evidence type="ECO:0000256" key="10">
    <source>
        <dbReference type="SAM" id="MobiDB-lite"/>
    </source>
</evidence>
<dbReference type="InterPro" id="IPR057672">
    <property type="entry name" value="TPR_IPO4/5"/>
</dbReference>
<dbReference type="GeneID" id="116210478"/>
<dbReference type="OrthoDB" id="543373at2759"/>
<reference evidence="12" key="2">
    <citation type="submission" date="2017-06" db="EMBL/GenBank/DDBJ databases">
        <title>The pomegranate genome and the genomics of punicalagin biosynthesis.</title>
        <authorList>
            <person name="Xu C."/>
        </authorList>
    </citation>
    <scope>NUCLEOTIDE SEQUENCE [LARGE SCALE GENOMIC DNA]</scope>
    <source>
        <tissue evidence="12">Fresh leaf</tissue>
    </source>
</reference>
<dbReference type="Pfam" id="PF13513">
    <property type="entry name" value="HEAT_EZ"/>
    <property type="match status" value="1"/>
</dbReference>
<keyword evidence="7" id="KW-0007">Acetylation</keyword>
<keyword evidence="6" id="KW-0653">Protein transport</keyword>
<dbReference type="InterPro" id="IPR058584">
    <property type="entry name" value="IMB1_TNPO1-like_TPR"/>
</dbReference>
<dbReference type="SUPFAM" id="SSF48371">
    <property type="entry name" value="ARM repeat"/>
    <property type="match status" value="2"/>
</dbReference>
<evidence type="ECO:0000313" key="12">
    <source>
        <dbReference type="EMBL" id="OWM69277.1"/>
    </source>
</evidence>
<dbReference type="InterPro" id="IPR011989">
    <property type="entry name" value="ARM-like"/>
</dbReference>
<dbReference type="Pfam" id="PF18808">
    <property type="entry name" value="Importin_rep_4"/>
    <property type="match status" value="1"/>
</dbReference>
<dbReference type="Proteomes" id="UP000197138">
    <property type="component" value="Unassembled WGS sequence"/>
</dbReference>
<comment type="caution">
    <text evidence="12">The sequence shown here is derived from an EMBL/GenBank/DDBJ whole genome shotgun (WGS) entry which is preliminary data.</text>
</comment>
<evidence type="ECO:0000313" key="14">
    <source>
        <dbReference type="Proteomes" id="UP000197138"/>
    </source>
</evidence>
<evidence type="ECO:0000256" key="9">
    <source>
        <dbReference type="PROSITE-ProRule" id="PRU00103"/>
    </source>
</evidence>
<dbReference type="Pfam" id="PF25574">
    <property type="entry name" value="TPR_IMB1"/>
    <property type="match status" value="1"/>
</dbReference>
<evidence type="ECO:0000256" key="2">
    <source>
        <dbReference type="ARBA" id="ARBA00004496"/>
    </source>
</evidence>
<dbReference type="SMART" id="SM01349">
    <property type="entry name" value="TOG"/>
    <property type="match status" value="1"/>
</dbReference>
<dbReference type="GO" id="GO:0005737">
    <property type="term" value="C:cytoplasm"/>
    <property type="evidence" value="ECO:0007669"/>
    <property type="project" value="UniProtKB-SubCell"/>
</dbReference>
<evidence type="ECO:0000256" key="5">
    <source>
        <dbReference type="ARBA" id="ARBA00022737"/>
    </source>
</evidence>